<evidence type="ECO:0000313" key="11">
    <source>
        <dbReference type="JaponicusDB" id="SJAG_01924"/>
    </source>
</evidence>
<evidence type="ECO:0000256" key="8">
    <source>
        <dbReference type="ARBA" id="ARBA00023136"/>
    </source>
</evidence>
<proteinExistence type="inferred from homology"/>
<keyword evidence="6 9" id="KW-1133">Transmembrane helix</keyword>
<comment type="similarity">
    <text evidence="2 9">Belongs to the mitochondrial pyruvate carrier (MPC) (TC 2.A.105) family.</text>
</comment>
<evidence type="ECO:0000256" key="7">
    <source>
        <dbReference type="ARBA" id="ARBA00023128"/>
    </source>
</evidence>
<sequence>MNQATEKASQKISASVTGRFFQWVKSPNFRRYLMSTHFWGPLSNFGIPIAALYDLKKDPHLISGRMTSALIVYSCVFMRYAWMVYPRNYLLLCCHAFNTAAQSAQGARFINFWYGPKSKEHLENESKLSPKHA</sequence>
<evidence type="ECO:0000256" key="6">
    <source>
        <dbReference type="ARBA" id="ARBA00022989"/>
    </source>
</evidence>
<evidence type="ECO:0000313" key="12">
    <source>
        <dbReference type="Proteomes" id="UP000001744"/>
    </source>
</evidence>
<dbReference type="VEuPathDB" id="FungiDB:SJAG_01924"/>
<comment type="function">
    <text evidence="9">Mediates the uptake of pyruvate into mitochondria.</text>
</comment>
<dbReference type="PANTHER" id="PTHR14154">
    <property type="entry name" value="UPF0041 BRAIN PROTEIN 44-RELATED"/>
    <property type="match status" value="1"/>
</dbReference>
<dbReference type="GO" id="GO:0005777">
    <property type="term" value="C:peroxisome"/>
    <property type="evidence" value="ECO:0007669"/>
    <property type="project" value="EnsemblFungi"/>
</dbReference>
<dbReference type="OMA" id="CTTHFWG"/>
<dbReference type="GO" id="GO:7770001">
    <property type="term" value="C:mitochondrial pyruvate carrier complex"/>
    <property type="evidence" value="ECO:0007669"/>
    <property type="project" value="EnsemblFungi"/>
</dbReference>
<evidence type="ECO:0000256" key="9">
    <source>
        <dbReference type="RuleBase" id="RU363100"/>
    </source>
</evidence>
<keyword evidence="12" id="KW-1185">Reference proteome</keyword>
<organism evidence="10 12">
    <name type="scientific">Schizosaccharomyces japonicus (strain yFS275 / FY16936)</name>
    <name type="common">Fission yeast</name>
    <dbReference type="NCBI Taxonomy" id="402676"/>
    <lineage>
        <taxon>Eukaryota</taxon>
        <taxon>Fungi</taxon>
        <taxon>Dikarya</taxon>
        <taxon>Ascomycota</taxon>
        <taxon>Taphrinomycotina</taxon>
        <taxon>Schizosaccharomycetes</taxon>
        <taxon>Schizosaccharomycetales</taxon>
        <taxon>Schizosaccharomycetaceae</taxon>
        <taxon>Schizosaccharomyces</taxon>
    </lineage>
</organism>
<dbReference type="AlphaFoldDB" id="B6JZ97"/>
<dbReference type="OrthoDB" id="1697690at2759"/>
<dbReference type="GO" id="GO:0005743">
    <property type="term" value="C:mitochondrial inner membrane"/>
    <property type="evidence" value="ECO:0000318"/>
    <property type="project" value="GO_Central"/>
</dbReference>
<dbReference type="GeneID" id="7049921"/>
<evidence type="ECO:0000256" key="1">
    <source>
        <dbReference type="ARBA" id="ARBA00004448"/>
    </source>
</evidence>
<dbReference type="EMBL" id="KE651168">
    <property type="protein sequence ID" value="EEB06865.2"/>
    <property type="molecule type" value="Genomic_DNA"/>
</dbReference>
<keyword evidence="8 9" id="KW-0472">Membrane</keyword>
<dbReference type="GO" id="GO:0050833">
    <property type="term" value="F:pyruvate transmembrane transporter activity"/>
    <property type="evidence" value="ECO:0000318"/>
    <property type="project" value="GO_Central"/>
</dbReference>
<keyword evidence="7 9" id="KW-0496">Mitochondrion</keyword>
<evidence type="ECO:0000256" key="2">
    <source>
        <dbReference type="ARBA" id="ARBA00006416"/>
    </source>
</evidence>
<dbReference type="eggNOG" id="KOG1590">
    <property type="taxonomic scope" value="Eukaryota"/>
</dbReference>
<feature type="transmembrane region" description="Helical" evidence="9">
    <location>
        <begin position="67"/>
        <end position="85"/>
    </location>
</feature>
<dbReference type="STRING" id="402676.B6JZ97"/>
<dbReference type="Pfam" id="PF03650">
    <property type="entry name" value="MPC"/>
    <property type="match status" value="1"/>
</dbReference>
<keyword evidence="3 9" id="KW-0813">Transport</keyword>
<dbReference type="JaponicusDB" id="SJAG_01924">
    <property type="gene designation" value="mpc1"/>
</dbReference>
<evidence type="ECO:0000313" key="10">
    <source>
        <dbReference type="EMBL" id="EEB06865.2"/>
    </source>
</evidence>
<dbReference type="RefSeq" id="XP_002173158.2">
    <property type="nucleotide sequence ID" value="XM_002173122.2"/>
</dbReference>
<protein>
    <recommendedName>
        <fullName evidence="9">Mitochondrial pyruvate carrier</fullName>
    </recommendedName>
</protein>
<evidence type="ECO:0000256" key="3">
    <source>
        <dbReference type="ARBA" id="ARBA00022448"/>
    </source>
</evidence>
<dbReference type="InterPro" id="IPR005336">
    <property type="entry name" value="MPC"/>
</dbReference>
<comment type="caution">
    <text evidence="9">Lacks conserved residue(s) required for the propagation of feature annotation.</text>
</comment>
<dbReference type="HOGENOM" id="CLU_099502_3_2_1"/>
<accession>B6JZ97</accession>
<dbReference type="GO" id="GO:0006850">
    <property type="term" value="P:pyruvate import into mitochondria"/>
    <property type="evidence" value="ECO:0000318"/>
    <property type="project" value="GO_Central"/>
</dbReference>
<reference evidence="10 12" key="1">
    <citation type="journal article" date="2011" name="Science">
        <title>Comparative functional genomics of the fission yeasts.</title>
        <authorList>
            <person name="Rhind N."/>
            <person name="Chen Z."/>
            <person name="Yassour M."/>
            <person name="Thompson D.A."/>
            <person name="Haas B.J."/>
            <person name="Habib N."/>
            <person name="Wapinski I."/>
            <person name="Roy S."/>
            <person name="Lin M.F."/>
            <person name="Heiman D.I."/>
            <person name="Young S.K."/>
            <person name="Furuya K."/>
            <person name="Guo Y."/>
            <person name="Pidoux A."/>
            <person name="Chen H.M."/>
            <person name="Robbertse B."/>
            <person name="Goldberg J.M."/>
            <person name="Aoki K."/>
            <person name="Bayne E.H."/>
            <person name="Berlin A.M."/>
            <person name="Desjardins C.A."/>
            <person name="Dobbs E."/>
            <person name="Dukaj L."/>
            <person name="Fan L."/>
            <person name="FitzGerald M.G."/>
            <person name="French C."/>
            <person name="Gujja S."/>
            <person name="Hansen K."/>
            <person name="Keifenheim D."/>
            <person name="Levin J.Z."/>
            <person name="Mosher R.A."/>
            <person name="Mueller C.A."/>
            <person name="Pfiffner J."/>
            <person name="Priest M."/>
            <person name="Russ C."/>
            <person name="Smialowska A."/>
            <person name="Swoboda P."/>
            <person name="Sykes S.M."/>
            <person name="Vaughn M."/>
            <person name="Vengrova S."/>
            <person name="Yoder R."/>
            <person name="Zeng Q."/>
            <person name="Allshire R."/>
            <person name="Baulcombe D."/>
            <person name="Birren B.W."/>
            <person name="Brown W."/>
            <person name="Ekwall K."/>
            <person name="Kellis M."/>
            <person name="Leatherwood J."/>
            <person name="Levin H."/>
            <person name="Margalit H."/>
            <person name="Martienssen R."/>
            <person name="Nieduszynski C.A."/>
            <person name="Spatafora J.W."/>
            <person name="Friedman N."/>
            <person name="Dalgaard J.Z."/>
            <person name="Baumann P."/>
            <person name="Niki H."/>
            <person name="Regev A."/>
            <person name="Nusbaum C."/>
        </authorList>
    </citation>
    <scope>NUCLEOTIDE SEQUENCE [LARGE SCALE GENOMIC DNA]</scope>
    <source>
        <strain evidence="12">yFS275 / FY16936</strain>
    </source>
</reference>
<evidence type="ECO:0000256" key="5">
    <source>
        <dbReference type="ARBA" id="ARBA00022792"/>
    </source>
</evidence>
<comment type="subcellular location">
    <subcellularLocation>
        <location evidence="1 9">Mitochondrion inner membrane</location>
        <topology evidence="1 9">Multi-pass membrane protein</topology>
    </subcellularLocation>
</comment>
<name>B6JZ97_SCHJY</name>
<evidence type="ECO:0000256" key="4">
    <source>
        <dbReference type="ARBA" id="ARBA00022692"/>
    </source>
</evidence>
<keyword evidence="4 9" id="KW-0812">Transmembrane</keyword>
<dbReference type="Proteomes" id="UP000001744">
    <property type="component" value="Unassembled WGS sequence"/>
</dbReference>
<gene>
    <name evidence="11" type="primary">mpc1</name>
    <name evidence="10" type="ORF">SJAG_01924</name>
</gene>
<keyword evidence="5 9" id="KW-0999">Mitochondrion inner membrane</keyword>